<dbReference type="InterPro" id="IPR000504">
    <property type="entry name" value="RRM_dom"/>
</dbReference>
<evidence type="ECO:0000259" key="14">
    <source>
        <dbReference type="PROSITE" id="PS50102"/>
    </source>
</evidence>
<feature type="region of interest" description="Disordered" evidence="13">
    <location>
        <begin position="617"/>
        <end position="641"/>
    </location>
</feature>
<name>A0A8C2LU34_CRIGR</name>
<evidence type="ECO:0000313" key="15">
    <source>
        <dbReference type="Ensembl" id="ENSCGRP00001009673.1"/>
    </source>
</evidence>
<dbReference type="InterPro" id="IPR034605">
    <property type="entry name" value="PGC-1"/>
</dbReference>
<feature type="domain" description="RRM" evidence="14">
    <location>
        <begin position="1489"/>
        <end position="1565"/>
    </location>
</feature>
<evidence type="ECO:0000256" key="10">
    <source>
        <dbReference type="ARBA" id="ARBA00071304"/>
    </source>
</evidence>
<sequence>MAARRGRRDRVAPSPAGGPGPDPGGGVRGGGWASWSPAPHGTGGAAGAAEQVRGWPASSSCRLLPQVHQEDDLEELILQDETLLGTMQSYMDASLISLIEDFGSLGEQSRLSLEDQNEMSLLTALTEILDNADSENLSPFDSIPDSELLVSPRESSSLHKLLTLSRTPPERDLITPIDPLGPSTGSSRVSRVEMSLADSPWDFPPPFLETSSPKLPSWRPSRSRPRWGQSPPPQQRSDGEEEEELANCSGQIVAGELDNSVNSLDFPMHLACPEEEDKPTAAKVTASAPGDESISSLSELVRAMHPYCLPSLTHLASLEDELQEQADDLTLPEGCVVLEIVGQAATAGDDLEIPVVVRQIPSGSQSVLLDESVETSRALQLFMPTMEAGTEAVVPNAAPCPDQELSLNSACLLEPREIMESLAPGEPQNPPANAIQESQRVPRKGRKKKNKEQPAVCLEGYSRRLRSSSRGQSSVATEVNSQAGNLQKQPEEEIQRQAEVPQSRGKPRAWARAWAAALENSECENLERNAGQGNPAEEDALDLCPELAETSQADPILLLNDSAQADPMPLDSVEADAAAFGHAEADSSTELAGPLPAGPVLTGPILADRTGIEPAVTVPTSDNLSPANTVTVDPIPNDLAPVDPVLVKCRPTDPRRAAVAAAQGNRLSLESSDHPKNITPEVKSGVGPLKVEGSTNATTQEARPRPLSLSEYRQRRQQRQTEAEGRNSQPPVGKWPSLPETPTRLADIPCLVPPAPAKKTAPQRSSVAIPETGLGSVGSTSASPSPEPSASKPVVSTHCEQVPSHEMPLPVRPPPPTLQSVSPPGPIPSTVPTPLPFPPGIPPLLPLPSSGHGVPSLPPPPLQPPGLRVSMRQLPPDPYTHYAPVPPWPCYPSVPPSGYPCLPPQPTVPMVSGTPGTYAVPPTCNVPWVPPPAPVSPYSSSCAYGPMGWGPGLRQPPFWSTVSPPPLSSASTGGAVLPSSVEPSSNPAVPPEDTLPVPVTSSLSSGPSSPIPTKLEVQPVPVSPQPKQKVSTLIQSPKIKAPPCLSAECVAVGESASERLKPEETRTREKPLCAADKAIPLLRQNTVPKLPAVHPARLRKLSFLPTPRSQGPEDVVQAFISEIGIEASDLSSLLEQFEKSEAKKECPLPAPADSLAVGNSGSIDTPQEKRPLDRLQAPELANVAGLTPPATPPHQLWKPLAAVSLLAKAKSPKSTAQEGTLKPEGVTEAKHPAAACLQDGVHGPSPVHVGSGDHDYCVRSRTPPKKMPALVIPEVGSRWNVKRHQDITIKPVLSLGPAAPLLPCTTSQGPLDHRTNSEQAEPSVPCLAPSTLLSPEASPCRNDMNTRTPSESPGKQRSMRCYRKACRSVSPPGRGWQGRRGRSSRSVSSGSNRTSEASSSSSVSSSSRSRSRSLSPPHKRWRRSSCSSSGRSRRCSSSSSSSSSSRSRSPSLSPRRRSDRRRRYSSYRSSDHYQRQRVLQKERAIEERRVVFIGKIPGRMTRSELKQRFSVFGEIEECTIHFRVQGDNYGFVTYRYAEEAFAAIESGHKLRQADEQPFDLCFGGRRQFCKRSYSDLDSNREDFDPAPVKSKFDSLDFDTLLKQAQKNLRR</sequence>
<dbReference type="GO" id="GO:0003712">
    <property type="term" value="F:transcription coregulator activity"/>
    <property type="evidence" value="ECO:0007669"/>
    <property type="project" value="InterPro"/>
</dbReference>
<keyword evidence="5" id="KW-0010">Activator</keyword>
<protein>
    <recommendedName>
        <fullName evidence="10">Peroxisome proliferator-activated receptor gamma coactivator-related protein 1</fullName>
    </recommendedName>
    <alternativeName>
        <fullName evidence="11">PGC-1-related coactivator</fullName>
    </alternativeName>
</protein>
<evidence type="ECO:0000256" key="11">
    <source>
        <dbReference type="ARBA" id="ARBA00079467"/>
    </source>
</evidence>
<feature type="compositionally biased region" description="Polar residues" evidence="13">
    <location>
        <begin position="1343"/>
        <end position="1355"/>
    </location>
</feature>
<dbReference type="Pfam" id="PF00076">
    <property type="entry name" value="RRM_1"/>
    <property type="match status" value="1"/>
</dbReference>
<keyword evidence="6" id="KW-0804">Transcription</keyword>
<keyword evidence="3 12" id="KW-0694">RNA-binding</keyword>
<feature type="compositionally biased region" description="Low complexity" evidence="13">
    <location>
        <begin position="1424"/>
        <end position="1453"/>
    </location>
</feature>
<organism evidence="15 16">
    <name type="scientific">Cricetulus griseus</name>
    <name type="common">Chinese hamster</name>
    <name type="synonym">Cricetulus barabensis griseus</name>
    <dbReference type="NCBI Taxonomy" id="10029"/>
    <lineage>
        <taxon>Eukaryota</taxon>
        <taxon>Metazoa</taxon>
        <taxon>Chordata</taxon>
        <taxon>Craniata</taxon>
        <taxon>Vertebrata</taxon>
        <taxon>Euteleostomi</taxon>
        <taxon>Mammalia</taxon>
        <taxon>Eutheria</taxon>
        <taxon>Euarchontoglires</taxon>
        <taxon>Glires</taxon>
        <taxon>Rodentia</taxon>
        <taxon>Myomorpha</taxon>
        <taxon>Muroidea</taxon>
        <taxon>Cricetidae</taxon>
        <taxon>Cricetinae</taxon>
        <taxon>Cricetulus</taxon>
    </lineage>
</organism>
<feature type="compositionally biased region" description="Polar residues" evidence="13">
    <location>
        <begin position="963"/>
        <end position="972"/>
    </location>
</feature>
<evidence type="ECO:0000256" key="7">
    <source>
        <dbReference type="ARBA" id="ARBA00023242"/>
    </source>
</evidence>
<dbReference type="Gene3D" id="3.30.70.330">
    <property type="match status" value="1"/>
</dbReference>
<keyword evidence="7" id="KW-0539">Nucleus</keyword>
<feature type="region of interest" description="Disordered" evidence="13">
    <location>
        <begin position="169"/>
        <end position="244"/>
    </location>
</feature>
<comment type="function">
    <text evidence="8">Acts as a coactivator during transcriptional activation of nuclear genes related to mitochondrial biogenesis and cell growth. Involved in the transcription coactivation of CREB and NRF1 target genes.</text>
</comment>
<reference evidence="15" key="2">
    <citation type="submission" date="2025-09" db="UniProtKB">
        <authorList>
            <consortium name="Ensembl"/>
        </authorList>
    </citation>
    <scope>IDENTIFICATION</scope>
</reference>
<comment type="subunit">
    <text evidence="9">Interacts with CREB1 and NRF1.</text>
</comment>
<accession>A0A8C2LU34</accession>
<evidence type="ECO:0000256" key="6">
    <source>
        <dbReference type="ARBA" id="ARBA00023163"/>
    </source>
</evidence>
<dbReference type="GO" id="GO:0003723">
    <property type="term" value="F:RNA binding"/>
    <property type="evidence" value="ECO:0007669"/>
    <property type="project" value="UniProtKB-UniRule"/>
</dbReference>
<feature type="compositionally biased region" description="Low complexity" evidence="13">
    <location>
        <begin position="1384"/>
        <end position="1415"/>
    </location>
</feature>
<reference evidence="15" key="1">
    <citation type="submission" date="2025-08" db="UniProtKB">
        <authorList>
            <consortium name="Ensembl"/>
        </authorList>
    </citation>
    <scope>IDENTIFICATION</scope>
</reference>
<evidence type="ECO:0000256" key="3">
    <source>
        <dbReference type="ARBA" id="ARBA00022884"/>
    </source>
</evidence>
<feature type="region of interest" description="Disordered" evidence="13">
    <location>
        <begin position="1304"/>
        <end position="1479"/>
    </location>
</feature>
<dbReference type="SMART" id="SM00360">
    <property type="entry name" value="RRM"/>
    <property type="match status" value="1"/>
</dbReference>
<feature type="region of interest" description="Disordered" evidence="13">
    <location>
        <begin position="654"/>
        <end position="834"/>
    </location>
</feature>
<comment type="subcellular location">
    <subcellularLocation>
        <location evidence="1">Nucleus</location>
    </subcellularLocation>
</comment>
<evidence type="ECO:0000313" key="16">
    <source>
        <dbReference type="Proteomes" id="UP000694386"/>
    </source>
</evidence>
<dbReference type="SUPFAM" id="SSF54928">
    <property type="entry name" value="RNA-binding domain, RBD"/>
    <property type="match status" value="1"/>
</dbReference>
<evidence type="ECO:0000256" key="13">
    <source>
        <dbReference type="SAM" id="MobiDB-lite"/>
    </source>
</evidence>
<dbReference type="PROSITE" id="PS50102">
    <property type="entry name" value="RRM"/>
    <property type="match status" value="1"/>
</dbReference>
<evidence type="ECO:0000256" key="1">
    <source>
        <dbReference type="ARBA" id="ARBA00004123"/>
    </source>
</evidence>
<evidence type="ECO:0000256" key="4">
    <source>
        <dbReference type="ARBA" id="ARBA00023015"/>
    </source>
</evidence>
<dbReference type="PANTHER" id="PTHR15528">
    <property type="entry name" value="PEROXISOME PROLIFERATOR ACTIVATED RECEPTOR GAMMA COACTIVATOR 1 PGC-1 -RELATED"/>
    <property type="match status" value="1"/>
</dbReference>
<feature type="region of interest" description="Disordered" evidence="13">
    <location>
        <begin position="1"/>
        <end position="52"/>
    </location>
</feature>
<gene>
    <name evidence="15" type="primary">Pprc1</name>
</gene>
<feature type="compositionally biased region" description="Gly residues" evidence="13">
    <location>
        <begin position="23"/>
        <end position="32"/>
    </location>
</feature>
<dbReference type="InterPro" id="IPR012677">
    <property type="entry name" value="Nucleotide-bd_a/b_plait_sf"/>
</dbReference>
<feature type="compositionally biased region" description="Basic residues" evidence="13">
    <location>
        <begin position="1357"/>
        <end position="1366"/>
    </location>
</feature>
<feature type="compositionally biased region" description="Basic and acidic residues" evidence="13">
    <location>
        <begin position="1469"/>
        <end position="1479"/>
    </location>
</feature>
<evidence type="ECO:0000256" key="8">
    <source>
        <dbReference type="ARBA" id="ARBA00058682"/>
    </source>
</evidence>
<dbReference type="FunFam" id="3.30.70.330:FF:000199">
    <property type="entry name" value="Putative peroxisome proliferator-activated receptor gamma coactivator-related protein 1"/>
    <property type="match status" value="1"/>
</dbReference>
<dbReference type="InterPro" id="IPR035979">
    <property type="entry name" value="RBD_domain_sf"/>
</dbReference>
<dbReference type="InterPro" id="IPR034834">
    <property type="entry name" value="PRC_RRM"/>
</dbReference>
<evidence type="ECO:0000256" key="2">
    <source>
        <dbReference type="ARBA" id="ARBA00022553"/>
    </source>
</evidence>
<dbReference type="PANTHER" id="PTHR15528:SF5">
    <property type="entry name" value="PEROXISOME PROLIFERATOR-ACTIVATED RECEPTOR GAMMA COACTIVATOR-RELATED PROTEIN 1"/>
    <property type="match status" value="1"/>
</dbReference>
<feature type="compositionally biased region" description="Polar residues" evidence="13">
    <location>
        <begin position="618"/>
        <end position="631"/>
    </location>
</feature>
<feature type="compositionally biased region" description="Polar residues" evidence="13">
    <location>
        <begin position="475"/>
        <end position="488"/>
    </location>
</feature>
<dbReference type="Ensembl" id="ENSCGRT00001013892.1">
    <property type="protein sequence ID" value="ENSCGRP00001009673.1"/>
    <property type="gene ID" value="ENSCGRG00001011726.1"/>
</dbReference>
<feature type="region of interest" description="Disordered" evidence="13">
    <location>
        <begin position="963"/>
        <end position="1023"/>
    </location>
</feature>
<feature type="compositionally biased region" description="Low complexity" evidence="13">
    <location>
        <begin position="211"/>
        <end position="220"/>
    </location>
</feature>
<feature type="compositionally biased region" description="Low complexity" evidence="13">
    <location>
        <begin position="994"/>
        <end position="1008"/>
    </location>
</feature>
<feature type="region of interest" description="Disordered" evidence="13">
    <location>
        <begin position="1144"/>
        <end position="1170"/>
    </location>
</feature>
<proteinExistence type="predicted"/>
<keyword evidence="4" id="KW-0805">Transcription regulation</keyword>
<dbReference type="GO" id="GO:0045944">
    <property type="term" value="P:positive regulation of transcription by RNA polymerase II"/>
    <property type="evidence" value="ECO:0007669"/>
    <property type="project" value="TreeGrafter"/>
</dbReference>
<feature type="compositionally biased region" description="Basic residues" evidence="13">
    <location>
        <begin position="441"/>
        <end position="450"/>
    </location>
</feature>
<dbReference type="Proteomes" id="UP000694386">
    <property type="component" value="Unplaced"/>
</dbReference>
<feature type="region of interest" description="Disordered" evidence="13">
    <location>
        <begin position="422"/>
        <end position="507"/>
    </location>
</feature>
<keyword evidence="2" id="KW-0597">Phosphoprotein</keyword>
<evidence type="ECO:0000256" key="12">
    <source>
        <dbReference type="PROSITE-ProRule" id="PRU00176"/>
    </source>
</evidence>
<dbReference type="GO" id="GO:0005634">
    <property type="term" value="C:nucleus"/>
    <property type="evidence" value="ECO:0007669"/>
    <property type="project" value="UniProtKB-SubCell"/>
</dbReference>
<feature type="compositionally biased region" description="Pro residues" evidence="13">
    <location>
        <begin position="810"/>
        <end position="834"/>
    </location>
</feature>
<evidence type="ECO:0000256" key="5">
    <source>
        <dbReference type="ARBA" id="ARBA00023159"/>
    </source>
</evidence>
<evidence type="ECO:0000256" key="9">
    <source>
        <dbReference type="ARBA" id="ARBA00063598"/>
    </source>
</evidence>
<feature type="compositionally biased region" description="Low complexity" evidence="13">
    <location>
        <begin position="779"/>
        <end position="796"/>
    </location>
</feature>
<feature type="compositionally biased region" description="Basic residues" evidence="13">
    <location>
        <begin position="1454"/>
        <end position="1465"/>
    </location>
</feature>
<dbReference type="CDD" id="cd12624">
    <property type="entry name" value="RRM_PRC"/>
    <property type="match status" value="1"/>
</dbReference>